<dbReference type="RefSeq" id="WP_259660705.1">
    <property type="nucleotide sequence ID" value="NZ_JAHXRI010000006.1"/>
</dbReference>
<evidence type="ECO:0000256" key="1">
    <source>
        <dbReference type="ARBA" id="ARBA00006987"/>
    </source>
</evidence>
<evidence type="ECO:0000313" key="4">
    <source>
        <dbReference type="Proteomes" id="UP000739565"/>
    </source>
</evidence>
<comment type="caution">
    <text evidence="3">The sequence shown here is derived from an EMBL/GenBank/DDBJ whole genome shotgun (WGS) entry which is preliminary data.</text>
</comment>
<organism evidence="3 4">
    <name type="scientific">Zwartia hollandica</name>
    <dbReference type="NCBI Taxonomy" id="324606"/>
    <lineage>
        <taxon>Bacteria</taxon>
        <taxon>Pseudomonadati</taxon>
        <taxon>Pseudomonadota</taxon>
        <taxon>Betaproteobacteria</taxon>
        <taxon>Burkholderiales</taxon>
        <taxon>Alcaligenaceae</taxon>
        <taxon>Zwartia</taxon>
    </lineage>
</organism>
<evidence type="ECO:0000313" key="3">
    <source>
        <dbReference type="EMBL" id="MBZ1350325.1"/>
    </source>
</evidence>
<dbReference type="Gene3D" id="3.40.190.10">
    <property type="entry name" value="Periplasmic binding protein-like II"/>
    <property type="match status" value="1"/>
</dbReference>
<dbReference type="Pfam" id="PF03401">
    <property type="entry name" value="TctC"/>
    <property type="match status" value="1"/>
</dbReference>
<protein>
    <submittedName>
        <fullName evidence="3">Tripartite tricarboxylate transporter substrate binding protein</fullName>
    </submittedName>
</protein>
<dbReference type="PIRSF" id="PIRSF017082">
    <property type="entry name" value="YflP"/>
    <property type="match status" value="1"/>
</dbReference>
<dbReference type="CDD" id="cd13578">
    <property type="entry name" value="PBP2_Bug27"/>
    <property type="match status" value="1"/>
</dbReference>
<feature type="signal peptide" evidence="2">
    <location>
        <begin position="1"/>
        <end position="26"/>
    </location>
</feature>
<dbReference type="PANTHER" id="PTHR42928:SF5">
    <property type="entry name" value="BLR1237 PROTEIN"/>
    <property type="match status" value="1"/>
</dbReference>
<dbReference type="PANTHER" id="PTHR42928">
    <property type="entry name" value="TRICARBOXYLATE-BINDING PROTEIN"/>
    <property type="match status" value="1"/>
</dbReference>
<sequence>MRLNLKVLTGTLLFLTQVLGFGSSYAQDTYPNKPIRIVVAYAAAGSTDIVARLFGQELSTKLGQPVVIDNKAGAGTLIGTEFVIRAAPDGYTLFMGTPATVITPLLHKTPTYDAVKDLQPISLATTQSMGVLVSNKLGVASIPELVKYAQANPGKVNFASSGNGSAQHLAAEALNDSAKINMLHIPYKGAGTAINDLVSGRIDVMITSLVGNMMDYVAEGRIKLIATTGPERSSFLTNTPTVAEGGVPNFGIRTWTALFAPANTPPAIVAKLNEAMEAIRKDGVIQKKIEAQAMDVTIGSPADVSKMLAEERDFYGAILKRTNAKLD</sequence>
<keyword evidence="2" id="KW-0732">Signal</keyword>
<gene>
    <name evidence="3" type="ORF">KZZ10_06665</name>
</gene>
<dbReference type="InterPro" id="IPR042100">
    <property type="entry name" value="Bug_dom1"/>
</dbReference>
<dbReference type="InterPro" id="IPR005064">
    <property type="entry name" value="BUG"/>
</dbReference>
<dbReference type="Gene3D" id="3.40.190.150">
    <property type="entry name" value="Bordetella uptake gene, domain 1"/>
    <property type="match status" value="1"/>
</dbReference>
<dbReference type="EMBL" id="JAHXRI010000006">
    <property type="protein sequence ID" value="MBZ1350325.1"/>
    <property type="molecule type" value="Genomic_DNA"/>
</dbReference>
<feature type="chain" id="PRO_5037211863" evidence="2">
    <location>
        <begin position="27"/>
        <end position="327"/>
    </location>
</feature>
<comment type="similarity">
    <text evidence="1">Belongs to the UPF0065 (bug) family.</text>
</comment>
<accession>A0A953NBN6</accession>
<dbReference type="Proteomes" id="UP000739565">
    <property type="component" value="Unassembled WGS sequence"/>
</dbReference>
<dbReference type="SUPFAM" id="SSF53850">
    <property type="entry name" value="Periplasmic binding protein-like II"/>
    <property type="match status" value="1"/>
</dbReference>
<proteinExistence type="inferred from homology"/>
<keyword evidence="4" id="KW-1185">Reference proteome</keyword>
<dbReference type="AlphaFoldDB" id="A0A953NBN6"/>
<evidence type="ECO:0000256" key="2">
    <source>
        <dbReference type="SAM" id="SignalP"/>
    </source>
</evidence>
<name>A0A953NBN6_9BURK</name>
<reference evidence="3" key="1">
    <citation type="submission" date="2021-07" db="EMBL/GenBank/DDBJ databases">
        <title>New genus and species of the family Alcaligenaceae.</title>
        <authorList>
            <person name="Hahn M.W."/>
        </authorList>
    </citation>
    <scope>NUCLEOTIDE SEQUENCE</scope>
    <source>
        <strain evidence="3">LF4-65</strain>
    </source>
</reference>